<organism evidence="11 12">
    <name type="scientific">Hymenobacter amundsenii</name>
    <dbReference type="NCBI Taxonomy" id="2006685"/>
    <lineage>
        <taxon>Bacteria</taxon>
        <taxon>Pseudomonadati</taxon>
        <taxon>Bacteroidota</taxon>
        <taxon>Cytophagia</taxon>
        <taxon>Cytophagales</taxon>
        <taxon>Hymenobacteraceae</taxon>
        <taxon>Hymenobacter</taxon>
    </lineage>
</organism>
<keyword evidence="12" id="KW-1185">Reference proteome</keyword>
<dbReference type="GO" id="GO:0004222">
    <property type="term" value="F:metalloendopeptidase activity"/>
    <property type="evidence" value="ECO:0007669"/>
    <property type="project" value="InterPro"/>
</dbReference>
<evidence type="ECO:0000259" key="8">
    <source>
        <dbReference type="Pfam" id="PF02868"/>
    </source>
</evidence>
<feature type="domain" description="FTP" evidence="9">
    <location>
        <begin position="96"/>
        <end position="143"/>
    </location>
</feature>
<dbReference type="GO" id="GO:0046872">
    <property type="term" value="F:metal ion binding"/>
    <property type="evidence" value="ECO:0007669"/>
    <property type="project" value="UniProtKB-KW"/>
</dbReference>
<dbReference type="GO" id="GO:0006508">
    <property type="term" value="P:proteolysis"/>
    <property type="evidence" value="ECO:0007669"/>
    <property type="project" value="UniProtKB-KW"/>
</dbReference>
<evidence type="ECO:0000256" key="6">
    <source>
        <dbReference type="ARBA" id="ARBA00023049"/>
    </source>
</evidence>
<dbReference type="NCBIfam" id="TIGR04183">
    <property type="entry name" value="Por_Secre_tail"/>
    <property type="match status" value="1"/>
</dbReference>
<dbReference type="Pfam" id="PF18962">
    <property type="entry name" value="Por_Secre_tail"/>
    <property type="match status" value="1"/>
</dbReference>
<dbReference type="InterPro" id="IPR013856">
    <property type="entry name" value="Peptidase_M4_domain"/>
</dbReference>
<keyword evidence="6" id="KW-0482">Metalloprotease</keyword>
<keyword evidence="1" id="KW-0645">Protease</keyword>
<dbReference type="InterPro" id="IPR026444">
    <property type="entry name" value="Secre_tail"/>
</dbReference>
<dbReference type="Proteomes" id="UP000197277">
    <property type="component" value="Unassembled WGS sequence"/>
</dbReference>
<sequence length="796" mass="87232">MLMKISTRSLNITGRVVPSRFGLITLAGALTLFSGSAAAQFHVNSKDKTPYPKDKISKIAKEVRSDGWIFFKETLKEKPQELASKYKESLGLGPADELRVTEASADELGITRYRYTQYHGSWPVEGADFSIYGKAEKPLFASGRLVQTLLAPQVPALTEAKALATALSSVPAKRYQWQDLRQEQDLRTYKRDSSATNYPKGKVLYALTSEDGNAEGAVHRLAYRFEIMRVDPVAYEAVYIDALTGKLLRISSLVSHGSCQNNQVDTWYNGNRHVGTWWDSNSNNFKLQDFCRGGYIYTKYSDGSSDDLPGEFSSGYFITASGSEFNALNSNWNWDFKAKSAASAHYAVQAAHYFFKTEFGRNGPSNSNRDIRVVVNEHRNNAYFYRQNDVDYIMIGRWHYNGANGKSLAETDIVAHEFTHAVAKSTANFNLGTGESAALNESFADIFGEMVERYNNSNNHDWVLGAQGGFQRAFSANIGPSNPQFPQPAQIYKGTGWSFSGQPHQNGGVQNRWFYLLSVGASPSSGLYVPAIGEERAARIAYRNLTRYLGSNATYANARSGAIQAATDLYGACSEEVIATTNAWAALGVGSSTSPYCAAQITGNSLFCVEDGSNVYAEYRLQASPGATKNWSVDNPAFGFSSIGQVDFAVLTQVPTYAAAATLSVYVAYPNPSADVWRYYSLNTQICNPQPPYCPPGQPCEVQVQQRMASTEAAGQEATISPNPADAYMTLDLAVPAVVPTTVSVKDMLGRTLYSQQVMLGQRVVALDVARLPVGTYVVTIATATTMKAKRFQVSH</sequence>
<dbReference type="Gene3D" id="3.10.170.10">
    <property type="match status" value="1"/>
</dbReference>
<protein>
    <recommendedName>
        <fullName evidence="13">Peptidase M4</fullName>
    </recommendedName>
</protein>
<evidence type="ECO:0000256" key="1">
    <source>
        <dbReference type="ARBA" id="ARBA00022670"/>
    </source>
</evidence>
<dbReference type="InterPro" id="IPR050728">
    <property type="entry name" value="Zinc_Metalloprotease_M4"/>
</dbReference>
<dbReference type="Pfam" id="PF02868">
    <property type="entry name" value="Peptidase_M4_C"/>
    <property type="match status" value="1"/>
</dbReference>
<dbReference type="InterPro" id="IPR011096">
    <property type="entry name" value="FTP_domain"/>
</dbReference>
<proteinExistence type="predicted"/>
<evidence type="ECO:0000256" key="4">
    <source>
        <dbReference type="ARBA" id="ARBA00022801"/>
    </source>
</evidence>
<feature type="domain" description="Peptidase M4" evidence="7">
    <location>
        <begin position="266"/>
        <end position="423"/>
    </location>
</feature>
<dbReference type="Pfam" id="PF01447">
    <property type="entry name" value="Peptidase_M4"/>
    <property type="match status" value="1"/>
</dbReference>
<keyword evidence="3" id="KW-0732">Signal</keyword>
<accession>A0A246FGA1</accession>
<feature type="domain" description="Peptidase M4 C-terminal" evidence="8">
    <location>
        <begin position="434"/>
        <end position="589"/>
    </location>
</feature>
<evidence type="ECO:0000256" key="2">
    <source>
        <dbReference type="ARBA" id="ARBA00022723"/>
    </source>
</evidence>
<dbReference type="InterPro" id="IPR001570">
    <property type="entry name" value="Peptidase_M4_C_domain"/>
</dbReference>
<dbReference type="OrthoDB" id="291295at2"/>
<evidence type="ECO:0000313" key="11">
    <source>
        <dbReference type="EMBL" id="OWP61573.1"/>
    </source>
</evidence>
<name>A0A246FGA1_9BACT</name>
<evidence type="ECO:0000256" key="3">
    <source>
        <dbReference type="ARBA" id="ARBA00022729"/>
    </source>
</evidence>
<evidence type="ECO:0000259" key="7">
    <source>
        <dbReference type="Pfam" id="PF01447"/>
    </source>
</evidence>
<dbReference type="Pfam" id="PF07504">
    <property type="entry name" value="FTP"/>
    <property type="match status" value="1"/>
</dbReference>
<evidence type="ECO:0000259" key="9">
    <source>
        <dbReference type="Pfam" id="PF07504"/>
    </source>
</evidence>
<dbReference type="Gene3D" id="3.10.450.490">
    <property type="match status" value="1"/>
</dbReference>
<dbReference type="InterPro" id="IPR027268">
    <property type="entry name" value="Peptidase_M4/M1_CTD_sf"/>
</dbReference>
<keyword evidence="2" id="KW-0479">Metal-binding</keyword>
<dbReference type="Gene3D" id="1.10.390.10">
    <property type="entry name" value="Neutral Protease Domain 2"/>
    <property type="match status" value="1"/>
</dbReference>
<dbReference type="SUPFAM" id="SSF55486">
    <property type="entry name" value="Metalloproteases ('zincins'), catalytic domain"/>
    <property type="match status" value="1"/>
</dbReference>
<feature type="domain" description="Secretion system C-terminal sorting" evidence="10">
    <location>
        <begin position="720"/>
        <end position="792"/>
    </location>
</feature>
<evidence type="ECO:0000259" key="10">
    <source>
        <dbReference type="Pfam" id="PF18962"/>
    </source>
</evidence>
<comment type="caution">
    <text evidence="11">The sequence shown here is derived from an EMBL/GenBank/DDBJ whole genome shotgun (WGS) entry which is preliminary data.</text>
</comment>
<reference evidence="11 12" key="1">
    <citation type="submission" date="2017-06" db="EMBL/GenBank/DDBJ databases">
        <title>Hymenobacter amundsenii sp. nov. isolated from regoliths in Antarctica.</title>
        <authorList>
            <person name="Sedlacek I."/>
            <person name="Kralova S."/>
            <person name="Pantucek R."/>
            <person name="Svec P."/>
            <person name="Holochova P."/>
            <person name="Stankova E."/>
            <person name="Vrbovska V."/>
            <person name="Busse H.-J."/>
        </authorList>
    </citation>
    <scope>NUCLEOTIDE SEQUENCE [LARGE SCALE GENOMIC DNA]</scope>
    <source>
        <strain evidence="11 12">CCM 8682</strain>
    </source>
</reference>
<dbReference type="AlphaFoldDB" id="A0A246FGA1"/>
<keyword evidence="4" id="KW-0378">Hydrolase</keyword>
<dbReference type="EMBL" id="NIRR01000054">
    <property type="protein sequence ID" value="OWP61573.1"/>
    <property type="molecule type" value="Genomic_DNA"/>
</dbReference>
<evidence type="ECO:0000313" key="12">
    <source>
        <dbReference type="Proteomes" id="UP000197277"/>
    </source>
</evidence>
<dbReference type="PANTHER" id="PTHR33794">
    <property type="entry name" value="BACILLOLYSIN"/>
    <property type="match status" value="1"/>
</dbReference>
<keyword evidence="5" id="KW-0862">Zinc</keyword>
<evidence type="ECO:0008006" key="13">
    <source>
        <dbReference type="Google" id="ProtNLM"/>
    </source>
</evidence>
<gene>
    <name evidence="11" type="ORF">CDA63_18695</name>
</gene>
<evidence type="ECO:0000256" key="5">
    <source>
        <dbReference type="ARBA" id="ARBA00022833"/>
    </source>
</evidence>
<dbReference type="PANTHER" id="PTHR33794:SF1">
    <property type="entry name" value="BACILLOLYSIN"/>
    <property type="match status" value="1"/>
</dbReference>